<dbReference type="SMART" id="SM00382">
    <property type="entry name" value="AAA"/>
    <property type="match status" value="1"/>
</dbReference>
<dbReference type="GO" id="GO:0005524">
    <property type="term" value="F:ATP binding"/>
    <property type="evidence" value="ECO:0007669"/>
    <property type="project" value="UniProtKB-KW"/>
</dbReference>
<evidence type="ECO:0000256" key="6">
    <source>
        <dbReference type="ARBA" id="ARBA00022840"/>
    </source>
</evidence>
<dbReference type="SMART" id="SM00240">
    <property type="entry name" value="FHA"/>
    <property type="match status" value="3"/>
</dbReference>
<name>A0A7X5R0T0_9MICO</name>
<dbReference type="InterPro" id="IPR003439">
    <property type="entry name" value="ABC_transporter-like_ATP-bd"/>
</dbReference>
<keyword evidence="7 9" id="KW-1133">Transmembrane helix</keyword>
<reference evidence="12 13" key="1">
    <citation type="submission" date="2020-02" db="EMBL/GenBank/DDBJ databases">
        <title>Sequencing the genomes of 1000 actinobacteria strains.</title>
        <authorList>
            <person name="Klenk H.-P."/>
        </authorList>
    </citation>
    <scope>NUCLEOTIDE SEQUENCE [LARGE SCALE GENOMIC DNA]</scope>
    <source>
        <strain evidence="12 13">DSM 27960</strain>
    </source>
</reference>
<evidence type="ECO:0000313" key="12">
    <source>
        <dbReference type="EMBL" id="NIH53397.1"/>
    </source>
</evidence>
<dbReference type="SUPFAM" id="SSF52540">
    <property type="entry name" value="P-loop containing nucleoside triphosphate hydrolases"/>
    <property type="match status" value="1"/>
</dbReference>
<evidence type="ECO:0000259" key="10">
    <source>
        <dbReference type="PROSITE" id="PS50006"/>
    </source>
</evidence>
<feature type="transmembrane region" description="Helical" evidence="9">
    <location>
        <begin position="678"/>
        <end position="698"/>
    </location>
</feature>
<dbReference type="EMBL" id="JAAMOX010000001">
    <property type="protein sequence ID" value="NIH53397.1"/>
    <property type="molecule type" value="Genomic_DNA"/>
</dbReference>
<dbReference type="InterPro" id="IPR013525">
    <property type="entry name" value="ABC2_TM"/>
</dbReference>
<keyword evidence="3" id="KW-0597">Phosphoprotein</keyword>
<feature type="transmembrane region" description="Helical" evidence="9">
    <location>
        <begin position="718"/>
        <end position="744"/>
    </location>
</feature>
<dbReference type="Pfam" id="PF01061">
    <property type="entry name" value="ABC2_membrane"/>
    <property type="match status" value="1"/>
</dbReference>
<evidence type="ECO:0000256" key="3">
    <source>
        <dbReference type="ARBA" id="ARBA00022553"/>
    </source>
</evidence>
<feature type="transmembrane region" description="Helical" evidence="9">
    <location>
        <begin position="639"/>
        <end position="658"/>
    </location>
</feature>
<gene>
    <name evidence="12" type="ORF">FHX76_001265</name>
</gene>
<dbReference type="Gene3D" id="2.60.200.20">
    <property type="match status" value="2"/>
</dbReference>
<organism evidence="12 13">
    <name type="scientific">Lysinibacter cavernae</name>
    <dbReference type="NCBI Taxonomy" id="1640652"/>
    <lineage>
        <taxon>Bacteria</taxon>
        <taxon>Bacillati</taxon>
        <taxon>Actinomycetota</taxon>
        <taxon>Actinomycetes</taxon>
        <taxon>Micrococcales</taxon>
        <taxon>Microbacteriaceae</taxon>
        <taxon>Lysinibacter</taxon>
    </lineage>
</organism>
<feature type="transmembrane region" description="Helical" evidence="9">
    <location>
        <begin position="793"/>
        <end position="815"/>
    </location>
</feature>
<dbReference type="Proteomes" id="UP000541033">
    <property type="component" value="Unassembled WGS sequence"/>
</dbReference>
<evidence type="ECO:0000256" key="5">
    <source>
        <dbReference type="ARBA" id="ARBA00022741"/>
    </source>
</evidence>
<dbReference type="PROSITE" id="PS50893">
    <property type="entry name" value="ABC_TRANSPORTER_2"/>
    <property type="match status" value="1"/>
</dbReference>
<dbReference type="PANTHER" id="PTHR48041:SF139">
    <property type="entry name" value="PROTEIN SCARLET"/>
    <property type="match status" value="1"/>
</dbReference>
<feature type="domain" description="FHA" evidence="10">
    <location>
        <begin position="254"/>
        <end position="303"/>
    </location>
</feature>
<evidence type="ECO:0000256" key="2">
    <source>
        <dbReference type="ARBA" id="ARBA00022448"/>
    </source>
</evidence>
<dbReference type="Gene3D" id="3.40.50.300">
    <property type="entry name" value="P-loop containing nucleotide triphosphate hydrolases"/>
    <property type="match status" value="1"/>
</dbReference>
<proteinExistence type="predicted"/>
<dbReference type="GO" id="GO:0016020">
    <property type="term" value="C:membrane"/>
    <property type="evidence" value="ECO:0007669"/>
    <property type="project" value="UniProtKB-SubCell"/>
</dbReference>
<feature type="domain" description="FHA" evidence="10">
    <location>
        <begin position="9"/>
        <end position="57"/>
    </location>
</feature>
<evidence type="ECO:0000256" key="9">
    <source>
        <dbReference type="SAM" id="Phobius"/>
    </source>
</evidence>
<evidence type="ECO:0000256" key="1">
    <source>
        <dbReference type="ARBA" id="ARBA00004141"/>
    </source>
</evidence>
<comment type="caution">
    <text evidence="12">The sequence shown here is derived from an EMBL/GenBank/DDBJ whole genome shotgun (WGS) entry which is preliminary data.</text>
</comment>
<dbReference type="SUPFAM" id="SSF49879">
    <property type="entry name" value="SMAD/FHA domain"/>
    <property type="match status" value="3"/>
</dbReference>
<dbReference type="InterPro" id="IPR000253">
    <property type="entry name" value="FHA_dom"/>
</dbReference>
<feature type="transmembrane region" description="Helical" evidence="9">
    <location>
        <begin position="858"/>
        <end position="880"/>
    </location>
</feature>
<keyword evidence="13" id="KW-1185">Reference proteome</keyword>
<dbReference type="PANTHER" id="PTHR48041">
    <property type="entry name" value="ABC TRANSPORTER G FAMILY MEMBER 28"/>
    <property type="match status" value="1"/>
</dbReference>
<dbReference type="Pfam" id="PF00005">
    <property type="entry name" value="ABC_tran"/>
    <property type="match status" value="1"/>
</dbReference>
<evidence type="ECO:0000313" key="13">
    <source>
        <dbReference type="Proteomes" id="UP000541033"/>
    </source>
</evidence>
<dbReference type="InterPro" id="IPR008984">
    <property type="entry name" value="SMAD_FHA_dom_sf"/>
</dbReference>
<evidence type="ECO:0000256" key="8">
    <source>
        <dbReference type="ARBA" id="ARBA00023136"/>
    </source>
</evidence>
<keyword evidence="4 9" id="KW-0812">Transmembrane</keyword>
<keyword evidence="2" id="KW-0813">Transport</keyword>
<keyword evidence="8 9" id="KW-0472">Membrane</keyword>
<sequence>MTLQPGETLDIGRDRSCDLVLEDRLVSRVQAVLYYGDAWYVADRESGNGTFLNGERIEIAQLPEAGLLSFGDEHGPSLRFAHEGQASAADWNRHPAAGEPGVPSVPVSVWVGGVEHQFETGSTVLLGSGEHCDVRLAGDGVLFEHALLRDDGGWSVNAIGSSWPVRPDGASADVSLIGDGCQLWFGDQAGGQWVEFAPSFSTHTDSTTARPIAGEAPSIPETDFEATSLAGAFPQAYRGHQQHLVDQGDVAHSFIIGSASDCGYPLADILVSRQHARVTERGDSFEIVDLDSLNGTFINGELITRRRLYEGDLLTIGHNDFVRVGNALVRLREASPESGGLEVHGLNFVLPDGKRLLDNVSLTARRGTLTAVVGPSGAGKSTFGRMITGGSVPTGGIVKFDGFDVHRSYSIVRSRIGLVPQEDVLHWQLGLKRALGYAATLRLAATAARAERQAKVRQVIAQLGLDGHEHTRISKLSGGQRKRSSVALELLTEPSLLVLDEPTSGLDPALDRQVMLTLRELADGDRAVVVVTHSVAYLSLCDQILVLAPGGKPVYVGPVEELAAFFGTDDWAEIFAQIAAYPEESHARYELSAPPAPAVSHDVTPHATTQKASRGGASALTQFVTLAIRQAHLLIADRGYLAFLLALPVVLGLLSLVVPGEAGFTETDPTKLDTMGEPSQILSLLMIGACFMGASVSIRELVAERPIFLRERAVGLSVWAYVMAKIVVLGAMTWFSAAVTVAIVLWGKTPPEDWVVIPDARIELYIAVGMTAFVSMLVGLCISAFVRSSDQTMPVLIVMLMAQLVLHGGIIPVTGRAGLDQLSWLMPARWGFAAGASGMGLRDLVPSIDEDWLWEHEAFQWILAIGVLLVMSALLIVVIYGQLRGKKKLL</sequence>
<dbReference type="InterPro" id="IPR003593">
    <property type="entry name" value="AAA+_ATPase"/>
</dbReference>
<dbReference type="Pfam" id="PF00498">
    <property type="entry name" value="FHA"/>
    <property type="match status" value="2"/>
</dbReference>
<feature type="transmembrane region" description="Helical" evidence="9">
    <location>
        <begin position="764"/>
        <end position="786"/>
    </location>
</feature>
<dbReference type="GO" id="GO:0016887">
    <property type="term" value="F:ATP hydrolysis activity"/>
    <property type="evidence" value="ECO:0007669"/>
    <property type="project" value="InterPro"/>
</dbReference>
<evidence type="ECO:0000256" key="4">
    <source>
        <dbReference type="ARBA" id="ARBA00022692"/>
    </source>
</evidence>
<dbReference type="CDD" id="cd00060">
    <property type="entry name" value="FHA"/>
    <property type="match status" value="2"/>
</dbReference>
<dbReference type="PROSITE" id="PS50006">
    <property type="entry name" value="FHA_DOMAIN"/>
    <property type="match status" value="2"/>
</dbReference>
<keyword evidence="6" id="KW-0067">ATP-binding</keyword>
<evidence type="ECO:0000259" key="11">
    <source>
        <dbReference type="PROSITE" id="PS50893"/>
    </source>
</evidence>
<protein>
    <submittedName>
        <fullName evidence="12">ABC-type multidrug transport system ATPase subunit</fullName>
    </submittedName>
</protein>
<comment type="subcellular location">
    <subcellularLocation>
        <location evidence="1">Membrane</location>
        <topology evidence="1">Multi-pass membrane protein</topology>
    </subcellularLocation>
</comment>
<accession>A0A7X5R0T0</accession>
<keyword evidence="5" id="KW-0547">Nucleotide-binding</keyword>
<evidence type="ECO:0000256" key="7">
    <source>
        <dbReference type="ARBA" id="ARBA00022989"/>
    </source>
</evidence>
<dbReference type="InterPro" id="IPR027417">
    <property type="entry name" value="P-loop_NTPase"/>
</dbReference>
<dbReference type="GO" id="GO:0140359">
    <property type="term" value="F:ABC-type transporter activity"/>
    <property type="evidence" value="ECO:0007669"/>
    <property type="project" value="InterPro"/>
</dbReference>
<dbReference type="AlphaFoldDB" id="A0A7X5R0T0"/>
<dbReference type="InterPro" id="IPR050352">
    <property type="entry name" value="ABCG_transporters"/>
</dbReference>
<feature type="domain" description="ABC transporter" evidence="11">
    <location>
        <begin position="341"/>
        <end position="574"/>
    </location>
</feature>